<name>A0A165PBK0_9APHY</name>
<feature type="transmembrane region" description="Helical" evidence="1">
    <location>
        <begin position="121"/>
        <end position="141"/>
    </location>
</feature>
<keyword evidence="4" id="KW-1185">Reference proteome</keyword>
<dbReference type="Proteomes" id="UP000076727">
    <property type="component" value="Unassembled WGS sequence"/>
</dbReference>
<keyword evidence="1" id="KW-1133">Transmembrane helix</keyword>
<evidence type="ECO:0000259" key="2">
    <source>
        <dbReference type="Pfam" id="PF20151"/>
    </source>
</evidence>
<dbReference type="EMBL" id="KV429071">
    <property type="protein sequence ID" value="KZT68003.1"/>
    <property type="molecule type" value="Genomic_DNA"/>
</dbReference>
<protein>
    <recommendedName>
        <fullName evidence="2">DUF6533 domain-containing protein</fullName>
    </recommendedName>
</protein>
<keyword evidence="1" id="KW-0472">Membrane</keyword>
<feature type="transmembrane region" description="Helical" evidence="1">
    <location>
        <begin position="93"/>
        <end position="114"/>
    </location>
</feature>
<sequence>MSSLPVSEVIAALNSIFVQSCLNGVIITLLLYDYILTLGREVELFWCRGPTVARVVFFSLRLSVLGAVITTVLDSYVPKYDETIGACTATYNSYIALWFLGAVVVAVITAVRAYAVTDCSYVWTIFTLALGLSNIILNAYYQAIMKFHLVELQASITCWESAELPPSFNTIVTLMMLICNTLADAVVIFATWVRTFHIVKLQRKKLRAGSIAWLLLRDGTIYFLYVFAHHHTIDIRLPIRVRQRSIFCESCLWSHRRDSWRPQLSRQPHLATTAHPANSPVD</sequence>
<accession>A0A165PBK0</accession>
<feature type="transmembrane region" description="Helical" evidence="1">
    <location>
        <begin position="171"/>
        <end position="194"/>
    </location>
</feature>
<dbReference type="AlphaFoldDB" id="A0A165PBK0"/>
<dbReference type="OrthoDB" id="2802907at2759"/>
<proteinExistence type="predicted"/>
<evidence type="ECO:0000313" key="4">
    <source>
        <dbReference type="Proteomes" id="UP000076727"/>
    </source>
</evidence>
<reference evidence="3 4" key="1">
    <citation type="journal article" date="2016" name="Mol. Biol. Evol.">
        <title>Comparative Genomics of Early-Diverging Mushroom-Forming Fungi Provides Insights into the Origins of Lignocellulose Decay Capabilities.</title>
        <authorList>
            <person name="Nagy L.G."/>
            <person name="Riley R."/>
            <person name="Tritt A."/>
            <person name="Adam C."/>
            <person name="Daum C."/>
            <person name="Floudas D."/>
            <person name="Sun H."/>
            <person name="Yadav J.S."/>
            <person name="Pangilinan J."/>
            <person name="Larsson K.H."/>
            <person name="Matsuura K."/>
            <person name="Barry K."/>
            <person name="Labutti K."/>
            <person name="Kuo R."/>
            <person name="Ohm R.A."/>
            <person name="Bhattacharya S.S."/>
            <person name="Shirouzu T."/>
            <person name="Yoshinaga Y."/>
            <person name="Martin F.M."/>
            <person name="Grigoriev I.V."/>
            <person name="Hibbett D.S."/>
        </authorList>
    </citation>
    <scope>NUCLEOTIDE SEQUENCE [LARGE SCALE GENOMIC DNA]</scope>
    <source>
        <strain evidence="3 4">L-15889</strain>
    </source>
</reference>
<evidence type="ECO:0000313" key="3">
    <source>
        <dbReference type="EMBL" id="KZT68003.1"/>
    </source>
</evidence>
<feature type="domain" description="DUF6533" evidence="2">
    <location>
        <begin position="25"/>
        <end position="65"/>
    </location>
</feature>
<dbReference type="Pfam" id="PF20151">
    <property type="entry name" value="DUF6533"/>
    <property type="match status" value="1"/>
</dbReference>
<dbReference type="InterPro" id="IPR045340">
    <property type="entry name" value="DUF6533"/>
</dbReference>
<feature type="transmembrane region" description="Helical" evidence="1">
    <location>
        <begin position="52"/>
        <end position="73"/>
    </location>
</feature>
<organism evidence="3 4">
    <name type="scientific">Daedalea quercina L-15889</name>
    <dbReference type="NCBI Taxonomy" id="1314783"/>
    <lineage>
        <taxon>Eukaryota</taxon>
        <taxon>Fungi</taxon>
        <taxon>Dikarya</taxon>
        <taxon>Basidiomycota</taxon>
        <taxon>Agaricomycotina</taxon>
        <taxon>Agaricomycetes</taxon>
        <taxon>Polyporales</taxon>
        <taxon>Fomitopsis</taxon>
    </lineage>
</organism>
<gene>
    <name evidence="3" type="ORF">DAEQUDRAFT_757898</name>
</gene>
<feature type="transmembrane region" description="Helical" evidence="1">
    <location>
        <begin position="206"/>
        <end position="228"/>
    </location>
</feature>
<keyword evidence="1" id="KW-0812">Transmembrane</keyword>
<feature type="transmembrane region" description="Helical" evidence="1">
    <location>
        <begin position="12"/>
        <end position="32"/>
    </location>
</feature>
<evidence type="ECO:0000256" key="1">
    <source>
        <dbReference type="SAM" id="Phobius"/>
    </source>
</evidence>